<dbReference type="AlphaFoldDB" id="A0A067PD79"/>
<feature type="region of interest" description="Disordered" evidence="1">
    <location>
        <begin position="30"/>
        <end position="58"/>
    </location>
</feature>
<proteinExistence type="predicted"/>
<dbReference type="OrthoDB" id="3068303at2759"/>
<organism evidence="2 3">
    <name type="scientific">Jaapia argillacea MUCL 33604</name>
    <dbReference type="NCBI Taxonomy" id="933084"/>
    <lineage>
        <taxon>Eukaryota</taxon>
        <taxon>Fungi</taxon>
        <taxon>Dikarya</taxon>
        <taxon>Basidiomycota</taxon>
        <taxon>Agaricomycotina</taxon>
        <taxon>Agaricomycetes</taxon>
        <taxon>Agaricomycetidae</taxon>
        <taxon>Jaapiales</taxon>
        <taxon>Jaapiaceae</taxon>
        <taxon>Jaapia</taxon>
    </lineage>
</organism>
<dbReference type="STRING" id="933084.A0A067PD79"/>
<protein>
    <submittedName>
        <fullName evidence="2">Uncharacterized protein</fullName>
    </submittedName>
</protein>
<evidence type="ECO:0000256" key="1">
    <source>
        <dbReference type="SAM" id="MobiDB-lite"/>
    </source>
</evidence>
<evidence type="ECO:0000313" key="3">
    <source>
        <dbReference type="Proteomes" id="UP000027265"/>
    </source>
</evidence>
<reference evidence="3" key="1">
    <citation type="journal article" date="2014" name="Proc. Natl. Acad. Sci. U.S.A.">
        <title>Extensive sampling of basidiomycete genomes demonstrates inadequacy of the white-rot/brown-rot paradigm for wood decay fungi.</title>
        <authorList>
            <person name="Riley R."/>
            <person name="Salamov A.A."/>
            <person name="Brown D.W."/>
            <person name="Nagy L.G."/>
            <person name="Floudas D."/>
            <person name="Held B.W."/>
            <person name="Levasseur A."/>
            <person name="Lombard V."/>
            <person name="Morin E."/>
            <person name="Otillar R."/>
            <person name="Lindquist E.A."/>
            <person name="Sun H."/>
            <person name="LaButti K.M."/>
            <person name="Schmutz J."/>
            <person name="Jabbour D."/>
            <person name="Luo H."/>
            <person name="Baker S.E."/>
            <person name="Pisabarro A.G."/>
            <person name="Walton J.D."/>
            <person name="Blanchette R.A."/>
            <person name="Henrissat B."/>
            <person name="Martin F."/>
            <person name="Cullen D."/>
            <person name="Hibbett D.S."/>
            <person name="Grigoriev I.V."/>
        </authorList>
    </citation>
    <scope>NUCLEOTIDE SEQUENCE [LARGE SCALE GENOMIC DNA]</scope>
    <source>
        <strain evidence="3">MUCL 33604</strain>
    </source>
</reference>
<sequence>MTTMMVVKEEDPPGEVDQEEVVLHLLEEDPHLEEDLAEEDRHPEEEDPCQEEAILCPDRKDPLAHEDLKDQSDLKGQLEDIPTGDGDHSTALEYFSDIQELASMGSSIPEQLPASLGKCLKPGTSIRFWYSSLSTGICEWASQHYTHYIFIVKEIFLRDRWVWEQNEYFPEMRFREKNHEYEKPRDFIQRQLLFVCMLALAELESQAEVEMVFRTAPVAWKSIISYSQIRDAVDLQLTVANHEDALIDAVCTKAKNQYINCQPTDEDLLYNTTFTHVVNQAIVHLYDSGAPTEELPSPSHAYQVHMEEVLDKDYLKPPKPPPSRDCILEQIEEHHLNPIINKQEDEFSLPPPPDPEEYLRLDSCVDVSLVSQEFYDSLRFKPRLRQGLKMKLYQLTEKDTSLSGYMVLPVYVVTESGRTVELEVEAYVVPGMTVPVLLGEDFHINYELTVSRNVEEGTFVHFGSEPDQVRAIGVRRMHDHN</sequence>
<dbReference type="Proteomes" id="UP000027265">
    <property type="component" value="Unassembled WGS sequence"/>
</dbReference>
<dbReference type="HOGENOM" id="CLU_567482_0_0_1"/>
<accession>A0A067PD79</accession>
<dbReference type="EMBL" id="KL197738">
    <property type="protein sequence ID" value="KDQ52744.1"/>
    <property type="molecule type" value="Genomic_DNA"/>
</dbReference>
<name>A0A067PD79_9AGAM</name>
<keyword evidence="3" id="KW-1185">Reference proteome</keyword>
<gene>
    <name evidence="2" type="ORF">JAAARDRAFT_50157</name>
</gene>
<dbReference type="InParanoid" id="A0A067PD79"/>
<evidence type="ECO:0000313" key="2">
    <source>
        <dbReference type="EMBL" id="KDQ52744.1"/>
    </source>
</evidence>